<dbReference type="PANTHER" id="PTHR36529:SF1">
    <property type="entry name" value="GLYCOSYLTRANSFERASE"/>
    <property type="match status" value="1"/>
</dbReference>
<sequence length="216" mass="22136">MTNLLVVAKSPVPGRVKTRLCPPFTPAEAAALAEAALRDTLDLVVAAPATRRVLALEGEPGPWLPAGIEVRPQRGAGLDERIANALADLTGPTLLVGMDTPQLTMRHLTVDFANHDAWFGPAADGGFWGLGLRGPDPALVLGVPMSRDDTGAVQLARLRSAGLRVGLLPVLRDVDTAADAGAVAAECAATGAGRRFATAYDALSAALTVPAGARVG</sequence>
<organism evidence="1 2">
    <name type="scientific">Sporichthya brevicatena</name>
    <dbReference type="NCBI Taxonomy" id="171442"/>
    <lineage>
        <taxon>Bacteria</taxon>
        <taxon>Bacillati</taxon>
        <taxon>Actinomycetota</taxon>
        <taxon>Actinomycetes</taxon>
        <taxon>Sporichthyales</taxon>
        <taxon>Sporichthyaceae</taxon>
        <taxon>Sporichthya</taxon>
    </lineage>
</organism>
<dbReference type="RefSeq" id="WP_344601502.1">
    <property type="nucleotide sequence ID" value="NZ_BAAAHE010000007.1"/>
</dbReference>
<dbReference type="Pfam" id="PF09837">
    <property type="entry name" value="DUF2064"/>
    <property type="match status" value="1"/>
</dbReference>
<dbReference type="EMBL" id="BAAAHE010000007">
    <property type="protein sequence ID" value="GAA0607081.1"/>
    <property type="molecule type" value="Genomic_DNA"/>
</dbReference>
<accession>A0ABN1G9U0</accession>
<dbReference type="SUPFAM" id="SSF53448">
    <property type="entry name" value="Nucleotide-diphospho-sugar transferases"/>
    <property type="match status" value="1"/>
</dbReference>
<proteinExistence type="predicted"/>
<evidence type="ECO:0000313" key="2">
    <source>
        <dbReference type="Proteomes" id="UP001500957"/>
    </source>
</evidence>
<keyword evidence="2" id="KW-1185">Reference proteome</keyword>
<evidence type="ECO:0000313" key="1">
    <source>
        <dbReference type="EMBL" id="GAA0607081.1"/>
    </source>
</evidence>
<protein>
    <submittedName>
        <fullName evidence="1">DUF2064 domain-containing protein</fullName>
    </submittedName>
</protein>
<comment type="caution">
    <text evidence="1">The sequence shown here is derived from an EMBL/GenBank/DDBJ whole genome shotgun (WGS) entry which is preliminary data.</text>
</comment>
<gene>
    <name evidence="1" type="ORF">GCM10009547_06260</name>
</gene>
<dbReference type="InterPro" id="IPR029044">
    <property type="entry name" value="Nucleotide-diphossugar_trans"/>
</dbReference>
<dbReference type="PANTHER" id="PTHR36529">
    <property type="entry name" value="SLL1095 PROTEIN"/>
    <property type="match status" value="1"/>
</dbReference>
<reference evidence="1 2" key="1">
    <citation type="journal article" date="2019" name="Int. J. Syst. Evol. Microbiol.">
        <title>The Global Catalogue of Microorganisms (GCM) 10K type strain sequencing project: providing services to taxonomists for standard genome sequencing and annotation.</title>
        <authorList>
            <consortium name="The Broad Institute Genomics Platform"/>
            <consortium name="The Broad Institute Genome Sequencing Center for Infectious Disease"/>
            <person name="Wu L."/>
            <person name="Ma J."/>
        </authorList>
    </citation>
    <scope>NUCLEOTIDE SEQUENCE [LARGE SCALE GENOMIC DNA]</scope>
    <source>
        <strain evidence="1 2">JCM 10671</strain>
    </source>
</reference>
<dbReference type="InterPro" id="IPR018641">
    <property type="entry name" value="Trfase_1_rSAM/seldom-assoc"/>
</dbReference>
<name>A0ABN1G9U0_9ACTN</name>
<dbReference type="Proteomes" id="UP001500957">
    <property type="component" value="Unassembled WGS sequence"/>
</dbReference>
<dbReference type="Gene3D" id="3.90.550.10">
    <property type="entry name" value="Spore Coat Polysaccharide Biosynthesis Protein SpsA, Chain A"/>
    <property type="match status" value="1"/>
</dbReference>